<sequence length="112" mass="12681">MSSSRVLRQARRAGLIHPLTPSRPVRWGSSYEPPNPTPPQPGGGNPHRNFYKSFGRPVAKVFLGSMFTYQLLYWSWLKLEAVEIKKEKTAELNSLQTQLEQIRSTKPTAAKS</sequence>
<reference evidence="2" key="1">
    <citation type="journal article" date="2020" name="Stud. Mycol.">
        <title>101 Dothideomycetes genomes: a test case for predicting lifestyles and emergence of pathogens.</title>
        <authorList>
            <person name="Haridas S."/>
            <person name="Albert R."/>
            <person name="Binder M."/>
            <person name="Bloem J."/>
            <person name="Labutti K."/>
            <person name="Salamov A."/>
            <person name="Andreopoulos B."/>
            <person name="Baker S."/>
            <person name="Barry K."/>
            <person name="Bills G."/>
            <person name="Bluhm B."/>
            <person name="Cannon C."/>
            <person name="Castanera R."/>
            <person name="Culley D."/>
            <person name="Daum C."/>
            <person name="Ezra D."/>
            <person name="Gonzalez J."/>
            <person name="Henrissat B."/>
            <person name="Kuo A."/>
            <person name="Liang C."/>
            <person name="Lipzen A."/>
            <person name="Lutzoni F."/>
            <person name="Magnuson J."/>
            <person name="Mondo S."/>
            <person name="Nolan M."/>
            <person name="Ohm R."/>
            <person name="Pangilinan J."/>
            <person name="Park H.-J."/>
            <person name="Ramirez L."/>
            <person name="Alfaro M."/>
            <person name="Sun H."/>
            <person name="Tritt A."/>
            <person name="Yoshinaga Y."/>
            <person name="Zwiers L.-H."/>
            <person name="Turgeon B."/>
            <person name="Goodwin S."/>
            <person name="Spatafora J."/>
            <person name="Crous P."/>
            <person name="Grigoriev I."/>
        </authorList>
    </citation>
    <scope>NUCLEOTIDE SEQUENCE</scope>
    <source>
        <strain evidence="2">ATCC 16933</strain>
    </source>
</reference>
<evidence type="ECO:0000256" key="1">
    <source>
        <dbReference type="SAM" id="MobiDB-lite"/>
    </source>
</evidence>
<protein>
    <submittedName>
        <fullName evidence="2">Uncharacterized protein</fullName>
    </submittedName>
</protein>
<evidence type="ECO:0000313" key="3">
    <source>
        <dbReference type="Proteomes" id="UP000799766"/>
    </source>
</evidence>
<feature type="region of interest" description="Disordered" evidence="1">
    <location>
        <begin position="1"/>
        <end position="49"/>
    </location>
</feature>
<evidence type="ECO:0000313" key="2">
    <source>
        <dbReference type="EMBL" id="KAF2454977.1"/>
    </source>
</evidence>
<organism evidence="2 3">
    <name type="scientific">Lineolata rhizophorae</name>
    <dbReference type="NCBI Taxonomy" id="578093"/>
    <lineage>
        <taxon>Eukaryota</taxon>
        <taxon>Fungi</taxon>
        <taxon>Dikarya</taxon>
        <taxon>Ascomycota</taxon>
        <taxon>Pezizomycotina</taxon>
        <taxon>Dothideomycetes</taxon>
        <taxon>Dothideomycetes incertae sedis</taxon>
        <taxon>Lineolatales</taxon>
        <taxon>Lineolataceae</taxon>
        <taxon>Lineolata</taxon>
    </lineage>
</organism>
<gene>
    <name evidence="2" type="ORF">BDY21DRAFT_365973</name>
</gene>
<dbReference type="EMBL" id="MU001689">
    <property type="protein sequence ID" value="KAF2454977.1"/>
    <property type="molecule type" value="Genomic_DNA"/>
</dbReference>
<dbReference type="OrthoDB" id="2120024at2759"/>
<keyword evidence="3" id="KW-1185">Reference proteome</keyword>
<dbReference type="AlphaFoldDB" id="A0A6A6NTZ4"/>
<dbReference type="Proteomes" id="UP000799766">
    <property type="component" value="Unassembled WGS sequence"/>
</dbReference>
<proteinExistence type="predicted"/>
<accession>A0A6A6NTZ4</accession>
<name>A0A6A6NTZ4_9PEZI</name>